<organism evidence="6 7">
    <name type="scientific">Alcaligenes endophyticus</name>
    <dbReference type="NCBI Taxonomy" id="1929088"/>
    <lineage>
        <taxon>Bacteria</taxon>
        <taxon>Pseudomonadati</taxon>
        <taxon>Pseudomonadota</taxon>
        <taxon>Betaproteobacteria</taxon>
        <taxon>Burkholderiales</taxon>
        <taxon>Alcaligenaceae</taxon>
        <taxon>Alcaligenes</taxon>
    </lineage>
</organism>
<feature type="domain" description="Aldehyde dehydrogenase" evidence="5">
    <location>
        <begin position="14"/>
        <end position="467"/>
    </location>
</feature>
<feature type="active site" evidence="3">
    <location>
        <position position="244"/>
    </location>
</feature>
<evidence type="ECO:0000256" key="2">
    <source>
        <dbReference type="ARBA" id="ARBA00023002"/>
    </source>
</evidence>
<name>A0ABT8EM63_9BURK</name>
<evidence type="ECO:0000256" key="1">
    <source>
        <dbReference type="ARBA" id="ARBA00009986"/>
    </source>
</evidence>
<dbReference type="PANTHER" id="PTHR42804:SF1">
    <property type="entry name" value="ALDEHYDE DEHYDROGENASE-RELATED"/>
    <property type="match status" value="1"/>
</dbReference>
<accession>A0ABT8EM63</accession>
<reference evidence="6" key="1">
    <citation type="submission" date="2021-11" db="EMBL/GenBank/DDBJ databases">
        <title>Draft genome sequence of Alcaligenes endophyticus type strain CCUG 75668T.</title>
        <authorList>
            <person name="Salva-Serra F."/>
            <person name="Duran R.E."/>
            <person name="Seeger M."/>
            <person name="Moore E.R.B."/>
            <person name="Jaen-Luchoro D."/>
        </authorList>
    </citation>
    <scope>NUCLEOTIDE SEQUENCE</scope>
    <source>
        <strain evidence="6">CCUG 75668</strain>
    </source>
</reference>
<dbReference type="SUPFAM" id="SSF53720">
    <property type="entry name" value="ALDH-like"/>
    <property type="match status" value="1"/>
</dbReference>
<dbReference type="Proteomes" id="UP001168613">
    <property type="component" value="Unassembled WGS sequence"/>
</dbReference>
<evidence type="ECO:0000313" key="7">
    <source>
        <dbReference type="Proteomes" id="UP001168613"/>
    </source>
</evidence>
<dbReference type="InterPro" id="IPR016161">
    <property type="entry name" value="Ald_DH/histidinol_DH"/>
</dbReference>
<keyword evidence="2 4" id="KW-0560">Oxidoreductase</keyword>
<dbReference type="InterPro" id="IPR029510">
    <property type="entry name" value="Ald_DH_CS_GLU"/>
</dbReference>
<dbReference type="InterPro" id="IPR016162">
    <property type="entry name" value="Ald_DH_N"/>
</dbReference>
<proteinExistence type="inferred from homology"/>
<gene>
    <name evidence="6" type="ORF">LMS43_13950</name>
</gene>
<sequence length="471" mass="50299">MKVYAEHYVNGRFTPSSSTTTIPVFNPSTEQPTAQVVACSPNDIELAIQSATNALSGWSHSTLEERSAALQRLATALEQRKEQFAQVLATEIGCPLWLGEGMQMSMPLDNLAHTITALPEVQWQEKIGNALVERLPIGVIGAITPWNFPIHQIVAKVAGAVAAGCTIVLKPSEVAAGAAQLFMEAVHEAGLPAGVVNLIWGGRAAGQALFTHPAINQISFTGSTNAGRQIMATAAQSLKRVMLELGGKSAAILLPDADIGKALTHVVRSSMVNSGQTCVNQSRLIVPSQHAESIQAQVLELMQDWQVGDPFLPDTRLGPVATAAQLDSIQRQLELAHKQGAQVNQVGNVRDLPTGWYCSPTLVSHAQPHMDIIQEETFGPVLSLLTYDDISEALQLANDSAYGLSGAVWSQDHDQAVQFAQGMRTGQVVINGAAQNLATPFGGWGDSGFGRENGRFGIEECLNYRSVQGVF</sequence>
<dbReference type="InterPro" id="IPR015590">
    <property type="entry name" value="Aldehyde_DH_dom"/>
</dbReference>
<dbReference type="Gene3D" id="3.40.605.10">
    <property type="entry name" value="Aldehyde Dehydrogenase, Chain A, domain 1"/>
    <property type="match status" value="1"/>
</dbReference>
<dbReference type="Gene3D" id="3.40.309.10">
    <property type="entry name" value="Aldehyde Dehydrogenase, Chain A, domain 2"/>
    <property type="match status" value="1"/>
</dbReference>
<comment type="caution">
    <text evidence="6">The sequence shown here is derived from an EMBL/GenBank/DDBJ whole genome shotgun (WGS) entry which is preliminary data.</text>
</comment>
<comment type="similarity">
    <text evidence="1 4">Belongs to the aldehyde dehydrogenase family.</text>
</comment>
<evidence type="ECO:0000256" key="3">
    <source>
        <dbReference type="PROSITE-ProRule" id="PRU10007"/>
    </source>
</evidence>
<evidence type="ECO:0000313" key="6">
    <source>
        <dbReference type="EMBL" id="MDN4122393.1"/>
    </source>
</evidence>
<protein>
    <submittedName>
        <fullName evidence="6">Aldehyde dehydrogenase family protein</fullName>
    </submittedName>
</protein>
<dbReference type="EMBL" id="JAJHNU010000004">
    <property type="protein sequence ID" value="MDN4122393.1"/>
    <property type="molecule type" value="Genomic_DNA"/>
</dbReference>
<dbReference type="Pfam" id="PF00171">
    <property type="entry name" value="Aldedh"/>
    <property type="match status" value="1"/>
</dbReference>
<evidence type="ECO:0000259" key="5">
    <source>
        <dbReference type="Pfam" id="PF00171"/>
    </source>
</evidence>
<keyword evidence="7" id="KW-1185">Reference proteome</keyword>
<dbReference type="RefSeq" id="WP_266123387.1">
    <property type="nucleotide sequence ID" value="NZ_JAJHNU010000004.1"/>
</dbReference>
<evidence type="ECO:0000256" key="4">
    <source>
        <dbReference type="RuleBase" id="RU003345"/>
    </source>
</evidence>
<dbReference type="InterPro" id="IPR016163">
    <property type="entry name" value="Ald_DH_C"/>
</dbReference>
<dbReference type="PANTHER" id="PTHR42804">
    <property type="entry name" value="ALDEHYDE DEHYDROGENASE"/>
    <property type="match status" value="1"/>
</dbReference>
<dbReference type="PROSITE" id="PS00687">
    <property type="entry name" value="ALDEHYDE_DEHYDR_GLU"/>
    <property type="match status" value="1"/>
</dbReference>
<dbReference type="CDD" id="cd07138">
    <property type="entry name" value="ALDH_CddD_SSP0762"/>
    <property type="match status" value="1"/>
</dbReference>